<dbReference type="InParanoid" id="G9ERS6"/>
<dbReference type="SUPFAM" id="SSF56672">
    <property type="entry name" value="DNA/RNA polymerases"/>
    <property type="match status" value="1"/>
</dbReference>
<comment type="similarity">
    <text evidence="1">Belongs to the bacterial reverse transcriptase family.</text>
</comment>
<organism evidence="3 4">
    <name type="scientific">Legionella drancourtii LLAP12</name>
    <dbReference type="NCBI Taxonomy" id="658187"/>
    <lineage>
        <taxon>Bacteria</taxon>
        <taxon>Pseudomonadati</taxon>
        <taxon>Pseudomonadota</taxon>
        <taxon>Gammaproteobacteria</taxon>
        <taxon>Legionellales</taxon>
        <taxon>Legionellaceae</taxon>
        <taxon>Legionella</taxon>
    </lineage>
</organism>
<dbReference type="CDD" id="cd01651">
    <property type="entry name" value="RT_G2_intron"/>
    <property type="match status" value="1"/>
</dbReference>
<reference evidence="3 4" key="1">
    <citation type="journal article" date="2011" name="BMC Genomics">
        <title>Insight into cross-talk between intra-amoebal pathogens.</title>
        <authorList>
            <person name="Gimenez G."/>
            <person name="Bertelli C."/>
            <person name="Moliner C."/>
            <person name="Robert C."/>
            <person name="Raoult D."/>
            <person name="Fournier P.E."/>
            <person name="Greub G."/>
        </authorList>
    </citation>
    <scope>NUCLEOTIDE SEQUENCE [LARGE SCALE GENOMIC DNA]</scope>
    <source>
        <strain evidence="3 4">LLAP12</strain>
    </source>
</reference>
<evidence type="ECO:0000313" key="3">
    <source>
        <dbReference type="EMBL" id="EHL30031.1"/>
    </source>
</evidence>
<dbReference type="EMBL" id="JH413839">
    <property type="protein sequence ID" value="EHL30031.1"/>
    <property type="molecule type" value="Genomic_DNA"/>
</dbReference>
<dbReference type="PANTHER" id="PTHR34047">
    <property type="entry name" value="NUCLEAR INTRON MATURASE 1, MITOCHONDRIAL-RELATED"/>
    <property type="match status" value="1"/>
</dbReference>
<keyword evidence="3" id="KW-0695">RNA-directed DNA polymerase</keyword>
<feature type="domain" description="Reverse transcriptase" evidence="2">
    <location>
        <begin position="49"/>
        <end position="211"/>
    </location>
</feature>
<dbReference type="eggNOG" id="COG3344">
    <property type="taxonomic scope" value="Bacteria"/>
</dbReference>
<evidence type="ECO:0000313" key="4">
    <source>
        <dbReference type="Proteomes" id="UP000002770"/>
    </source>
</evidence>
<dbReference type="Proteomes" id="UP000002770">
    <property type="component" value="Unassembled WGS sequence"/>
</dbReference>
<dbReference type="AlphaFoldDB" id="G9ERS6"/>
<keyword evidence="4" id="KW-1185">Reference proteome</keyword>
<dbReference type="GO" id="GO:0003964">
    <property type="term" value="F:RNA-directed DNA polymerase activity"/>
    <property type="evidence" value="ECO:0007669"/>
    <property type="project" value="UniProtKB-KW"/>
</dbReference>
<name>G9ERS6_9GAMM</name>
<dbReference type="PANTHER" id="PTHR34047:SF3">
    <property type="entry name" value="BLR2052 PROTEIN"/>
    <property type="match status" value="1"/>
</dbReference>
<dbReference type="PROSITE" id="PS50878">
    <property type="entry name" value="RT_POL"/>
    <property type="match status" value="1"/>
</dbReference>
<accession>G9ERS6</accession>
<dbReference type="InterPro" id="IPR043502">
    <property type="entry name" value="DNA/RNA_pol_sf"/>
</dbReference>
<keyword evidence="3" id="KW-0808">Transferase</keyword>
<dbReference type="HOGENOM" id="CLU_013584_7_3_6"/>
<gene>
    <name evidence="3" type="ORF">LDG_7994</name>
</gene>
<proteinExistence type="inferred from homology"/>
<dbReference type="InterPro" id="IPR000477">
    <property type="entry name" value="RT_dom"/>
</dbReference>
<evidence type="ECO:0000259" key="2">
    <source>
        <dbReference type="PROSITE" id="PS50878"/>
    </source>
</evidence>
<dbReference type="Pfam" id="PF00078">
    <property type="entry name" value="RVT_1"/>
    <property type="match status" value="1"/>
</dbReference>
<sequence length="211" mass="23926">MSETKSFIISKQLVVKAFRLIKANGGSAGVDQQSLADFELNLKDNLYKLWNRLSSGSYFPPPVRAVPIPKKTGGERILGVPTVADRIAQMVIKLIFEPCVEPHFLSDSYGYRPNKSALDAVGITRQRCWQYDWVVEFDIKGLFDNLDHSLLLKAVKKHTNEKWVLLYIERWLKAPMQLPNGVLQERNKGVPQGGVISPVLSNLFLHYVFDI</sequence>
<protein>
    <submittedName>
        <fullName evidence="3">Putative reverse transcriptase</fullName>
    </submittedName>
</protein>
<dbReference type="STRING" id="658187.LDG_7994"/>
<keyword evidence="3" id="KW-0548">Nucleotidyltransferase</keyword>
<dbReference type="FunCoup" id="G9ERS6">
    <property type="interactions" value="16"/>
</dbReference>
<dbReference type="InterPro" id="IPR051083">
    <property type="entry name" value="GrpII_Intron_Splice-Mob/Def"/>
</dbReference>
<evidence type="ECO:0000256" key="1">
    <source>
        <dbReference type="ARBA" id="ARBA00034120"/>
    </source>
</evidence>